<evidence type="ECO:0000313" key="5">
    <source>
        <dbReference type="EMBL" id="MBO8428602.1"/>
    </source>
</evidence>
<evidence type="ECO:0000256" key="1">
    <source>
        <dbReference type="ARBA" id="ARBA00004442"/>
    </source>
</evidence>
<comment type="caution">
    <text evidence="5">The sequence shown here is derived from an EMBL/GenBank/DDBJ whole genome shotgun (WGS) entry which is preliminary data.</text>
</comment>
<organism evidence="5 6">
    <name type="scientific">Candidatus Egerieousia excrementavium</name>
    <dbReference type="NCBI Taxonomy" id="2840778"/>
    <lineage>
        <taxon>Bacteria</taxon>
        <taxon>Pseudomonadati</taxon>
        <taxon>Bacteroidota</taxon>
        <taxon>Bacteroidia</taxon>
        <taxon>Bacteroidales</taxon>
        <taxon>Candidatus Egerieousia</taxon>
    </lineage>
</organism>
<evidence type="ECO:0000259" key="4">
    <source>
        <dbReference type="Pfam" id="PF14905"/>
    </source>
</evidence>
<dbReference type="Gene3D" id="2.40.170.20">
    <property type="entry name" value="TonB-dependent receptor, beta-barrel domain"/>
    <property type="match status" value="1"/>
</dbReference>
<proteinExistence type="predicted"/>
<evidence type="ECO:0000256" key="2">
    <source>
        <dbReference type="ARBA" id="ARBA00023136"/>
    </source>
</evidence>
<dbReference type="AlphaFoldDB" id="A0A9D9GY49"/>
<reference evidence="5" key="2">
    <citation type="journal article" date="2021" name="PeerJ">
        <title>Extensive microbial diversity within the chicken gut microbiome revealed by metagenomics and culture.</title>
        <authorList>
            <person name="Gilroy R."/>
            <person name="Ravi A."/>
            <person name="Getino M."/>
            <person name="Pursley I."/>
            <person name="Horton D.L."/>
            <person name="Alikhan N.F."/>
            <person name="Baker D."/>
            <person name="Gharbi K."/>
            <person name="Hall N."/>
            <person name="Watson M."/>
            <person name="Adriaenssens E.M."/>
            <person name="Foster-Nyarko E."/>
            <person name="Jarju S."/>
            <person name="Secka A."/>
            <person name="Antonio M."/>
            <person name="Oren A."/>
            <person name="Chaudhuri R.R."/>
            <person name="La Ragione R."/>
            <person name="Hildebrand F."/>
            <person name="Pallen M.J."/>
        </authorList>
    </citation>
    <scope>NUCLEOTIDE SEQUENCE</scope>
    <source>
        <strain evidence="5">15467</strain>
    </source>
</reference>
<keyword evidence="3" id="KW-0998">Cell outer membrane</keyword>
<dbReference type="EMBL" id="JADINB010000035">
    <property type="protein sequence ID" value="MBO8428602.1"/>
    <property type="molecule type" value="Genomic_DNA"/>
</dbReference>
<keyword evidence="2" id="KW-0472">Membrane</keyword>
<accession>A0A9D9GY49</accession>
<feature type="domain" description="Outer membrane protein beta-barrel" evidence="4">
    <location>
        <begin position="3"/>
        <end position="179"/>
    </location>
</feature>
<name>A0A9D9GY49_9BACT</name>
<reference evidence="5" key="1">
    <citation type="submission" date="2020-10" db="EMBL/GenBank/DDBJ databases">
        <authorList>
            <person name="Gilroy R."/>
        </authorList>
    </citation>
    <scope>NUCLEOTIDE SEQUENCE</scope>
    <source>
        <strain evidence="5">15467</strain>
    </source>
</reference>
<comment type="subcellular location">
    <subcellularLocation>
        <location evidence="1">Cell outer membrane</location>
    </subcellularLocation>
</comment>
<evidence type="ECO:0000256" key="3">
    <source>
        <dbReference type="ARBA" id="ARBA00023237"/>
    </source>
</evidence>
<evidence type="ECO:0000313" key="6">
    <source>
        <dbReference type="Proteomes" id="UP000823635"/>
    </source>
</evidence>
<gene>
    <name evidence="5" type="ORF">IAC68_01535</name>
</gene>
<dbReference type="InterPro" id="IPR036942">
    <property type="entry name" value="Beta-barrel_TonB_sf"/>
</dbReference>
<protein>
    <submittedName>
        <fullName evidence="5">Outer membrane beta-barrel protein</fullName>
    </submittedName>
</protein>
<sequence length="206" mass="23443">MRNRYTLSAYYSHVKDMATPYYYEEDGIMFQSMLNGGTARNLSLMAQTIVNPFKWWSMNVSAGYECQNMELSDYTNESHAFALDISTMFTIRGGFNVNGSLRYRSDAINGLNIQENSPVQANVTVNKNFLKNRLRVSLGCADIFNSNKLKKRSVTLADGMVRKIRNNIGSRSLTISLNYNFNWGDNVMSRPRDFGSSDMDSRLGRN</sequence>
<dbReference type="Proteomes" id="UP000823635">
    <property type="component" value="Unassembled WGS sequence"/>
</dbReference>
<dbReference type="GO" id="GO:0009279">
    <property type="term" value="C:cell outer membrane"/>
    <property type="evidence" value="ECO:0007669"/>
    <property type="project" value="UniProtKB-SubCell"/>
</dbReference>
<dbReference type="InterPro" id="IPR041700">
    <property type="entry name" value="OMP_b-brl_3"/>
</dbReference>
<dbReference type="Pfam" id="PF14905">
    <property type="entry name" value="OMP_b-brl_3"/>
    <property type="match status" value="1"/>
</dbReference>
<dbReference type="SUPFAM" id="SSF56935">
    <property type="entry name" value="Porins"/>
    <property type="match status" value="1"/>
</dbReference>